<feature type="coiled-coil region" evidence="1">
    <location>
        <begin position="2109"/>
        <end position="2147"/>
    </location>
</feature>
<gene>
    <name evidence="4" type="ORF">COCSUDRAFT_58530</name>
</gene>
<feature type="domain" description="SMCHD1 ribosomal S5" evidence="3">
    <location>
        <begin position="367"/>
        <end position="563"/>
    </location>
</feature>
<dbReference type="KEGG" id="csl:COCSUDRAFT_58530"/>
<dbReference type="eggNOG" id="ENOG502QREW">
    <property type="taxonomic scope" value="Eukaryota"/>
</dbReference>
<evidence type="ECO:0000259" key="3">
    <source>
        <dbReference type="Pfam" id="PF22899"/>
    </source>
</evidence>
<dbReference type="InterPro" id="IPR055109">
    <property type="entry name" value="SMCHD1_S5"/>
</dbReference>
<dbReference type="Proteomes" id="UP000007264">
    <property type="component" value="Unassembled WGS sequence"/>
</dbReference>
<dbReference type="EMBL" id="AGSI01000018">
    <property type="protein sequence ID" value="EIE19801.1"/>
    <property type="molecule type" value="Genomic_DNA"/>
</dbReference>
<dbReference type="Pfam" id="PF22899">
    <property type="entry name" value="SMCHD1_S5"/>
    <property type="match status" value="1"/>
</dbReference>
<evidence type="ECO:0000256" key="1">
    <source>
        <dbReference type="SAM" id="Coils"/>
    </source>
</evidence>
<feature type="compositionally biased region" description="Basic and acidic residues" evidence="2">
    <location>
        <begin position="771"/>
        <end position="781"/>
    </location>
</feature>
<dbReference type="PANTHER" id="PTHR22640:SF2">
    <property type="entry name" value="STRUCTURAL MAINTENANCE OF CHROMOSOMES FLEXIBLE HINGE DOMAIN-CONTAINING PROTEIN 1"/>
    <property type="match status" value="1"/>
</dbReference>
<feature type="region of interest" description="Disordered" evidence="2">
    <location>
        <begin position="163"/>
        <end position="184"/>
    </location>
</feature>
<dbReference type="Pfam" id="PF13589">
    <property type="entry name" value="HATPase_c_3"/>
    <property type="match status" value="1"/>
</dbReference>
<dbReference type="Gene3D" id="3.30.565.10">
    <property type="entry name" value="Histidine kinase-like ATPase, C-terminal domain"/>
    <property type="match status" value="1"/>
</dbReference>
<organism evidence="4 5">
    <name type="scientific">Coccomyxa subellipsoidea (strain C-169)</name>
    <name type="common">Green microalga</name>
    <dbReference type="NCBI Taxonomy" id="574566"/>
    <lineage>
        <taxon>Eukaryota</taxon>
        <taxon>Viridiplantae</taxon>
        <taxon>Chlorophyta</taxon>
        <taxon>core chlorophytes</taxon>
        <taxon>Trebouxiophyceae</taxon>
        <taxon>Trebouxiophyceae incertae sedis</taxon>
        <taxon>Coccomyxaceae</taxon>
        <taxon>Coccomyxa</taxon>
        <taxon>Coccomyxa subellipsoidea</taxon>
    </lineage>
</organism>
<dbReference type="GeneID" id="17037773"/>
<protein>
    <recommendedName>
        <fullName evidence="3">SMCHD1 ribosomal S5 domain-containing protein</fullName>
    </recommendedName>
</protein>
<dbReference type="OrthoDB" id="10036779at2759"/>
<evidence type="ECO:0000313" key="4">
    <source>
        <dbReference type="EMBL" id="EIE19801.1"/>
    </source>
</evidence>
<feature type="region of interest" description="Disordered" evidence="2">
    <location>
        <begin position="2149"/>
        <end position="2171"/>
    </location>
</feature>
<dbReference type="InterPro" id="IPR038892">
    <property type="entry name" value="SMCHD1"/>
</dbReference>
<accession>I0YN32</accession>
<evidence type="ECO:0000313" key="5">
    <source>
        <dbReference type="Proteomes" id="UP000007264"/>
    </source>
</evidence>
<dbReference type="PANTHER" id="PTHR22640">
    <property type="entry name" value="STRUCTURAL MAINTENANCE OF CHROMOSOMES FLEXIBLE HINGE DOMAIN-CONTAINING PROTEIN 1"/>
    <property type="match status" value="1"/>
</dbReference>
<dbReference type="RefSeq" id="XP_005644345.1">
    <property type="nucleotide sequence ID" value="XM_005644288.1"/>
</dbReference>
<comment type="caution">
    <text evidence="4">The sequence shown here is derived from an EMBL/GenBank/DDBJ whole genome shotgun (WGS) entry which is preliminary data.</text>
</comment>
<name>I0YN32_COCSC</name>
<proteinExistence type="predicted"/>
<evidence type="ECO:0000256" key="2">
    <source>
        <dbReference type="SAM" id="MobiDB-lite"/>
    </source>
</evidence>
<feature type="compositionally biased region" description="Basic residues" evidence="2">
    <location>
        <begin position="760"/>
        <end position="770"/>
    </location>
</feature>
<feature type="region of interest" description="Disordered" evidence="2">
    <location>
        <begin position="742"/>
        <end position="786"/>
    </location>
</feature>
<dbReference type="InterPro" id="IPR036890">
    <property type="entry name" value="HATPase_C_sf"/>
</dbReference>
<reference evidence="4 5" key="1">
    <citation type="journal article" date="2012" name="Genome Biol.">
        <title>The genome of the polar eukaryotic microalga coccomyxa subellipsoidea reveals traits of cold adaptation.</title>
        <authorList>
            <person name="Blanc G."/>
            <person name="Agarkova I."/>
            <person name="Grimwood J."/>
            <person name="Kuo A."/>
            <person name="Brueggeman A."/>
            <person name="Dunigan D."/>
            <person name="Gurnon J."/>
            <person name="Ladunga I."/>
            <person name="Lindquist E."/>
            <person name="Lucas S."/>
            <person name="Pangilinan J."/>
            <person name="Proschold T."/>
            <person name="Salamov A."/>
            <person name="Schmutz J."/>
            <person name="Weeks D."/>
            <person name="Yamada T."/>
            <person name="Claverie J.M."/>
            <person name="Grigoriev I."/>
            <person name="Van Etten J."/>
            <person name="Lomsadze A."/>
            <person name="Borodovsky M."/>
        </authorList>
    </citation>
    <scope>NUCLEOTIDE SEQUENCE [LARGE SCALE GENOMIC DNA]</scope>
    <source>
        <strain evidence="4 5">C-169</strain>
    </source>
</reference>
<sequence>MYSSVALQQIRRSALQDDLTLACCPKDFLLTNFTVDVKHDEDVRALSEGEKLWAVLSHETDHVVPTKERVSFQPHPNTLTMAGELEYWAAQGRSPLPYALSELIDNALRATRNNTTSRKIMITLATSGGSTPSAGLISVWDNGCGMSKRELNEWAVMNLSMEDRGEQPQEPDVGHGPTQRNGPERFLSGNLSYFGVGSKNAAFFMGGCTKVVTKSAQSSFVHELSLAARELEERYKNQQDVYAEDLVHRSPGDASTLTAIETAFQPLAQSWVAAEAEAGGAGSFTRVMVGQVKQNILGQIADEAGMQQLCRDLSHLYHYYLHGPQGCRGGGRAAGSPGRDGPLPEITIQCISGSRTVWSVNLANITDDMESQYLQAQQAELQFSLMVPGKGIVAGALYYFPFQDERETLPAEGAVASQPEPITTYNMTQQPMASQLPTQAPPQNDGMDAAGEDASFLWQRSRAPLFKTYLCVQGRLIPGARIESLPFIEAIRIKRSSATRDALPDEAFMRLRGSLFFGPAFLVTRNKLTFRDNLQELLASSSPGAPQTNLERKFREWLTKCHTTLDKRIRFAAVRSSKGEDATAFARIEDGSRTVSQGDVVRLNVKPAIMGMVLYFSVKEAVRAEGVYANGSVTVRPLPEEVHGTAAERTLPLRRLDGGPVEQREVDEYLGKELLKVPSSLRLEPIRLATGNAVELTAGASIPATGVTVLNGSGQHVIRGFLAGDKLSFSIVQRLWRLTPASGEGEPLAASPEEEPGLPPKKRKKGSKGKKAAERTPEPAADKAPGTLIIEIPNHTPNKDSFRFERIENGLKQAGTYRLEYEMQPQLPGKGLLTISTELIVFPGPLACFHVQGEGRTLLASREFMLGEHLPSLQLVPRDACGNKLDSHLELLKDISIEVVTGPADDDSAVEAIQDLQASFQRAHDAGTTSISSIQVLGSTTRTATSVFCGSSTPAPGSILQAQQQAASQQAIAAETVQLRFCVAGLQPQLLPVRLRPGAPTGLRLLPGHPFSDHSDQADEAAAVMTQLPPERAAALMLSLASGDALPGFHAQAVDAWGNATGPADALLCEVTVECEALSPAQSSFQIPASGRAFVEGLVAASEGSALGRQVPLALSVACRPSGAGAEAAVAAAGPAQPLVCALEVEPSTAPAAIVLLHDGRPLPQRELEGEDGETETVFVVEDIPAGAELAGLAIQCLDAAGRPVPEGTAGKVRATWIQGTKKLKYGPDGTFGLLNIRVKEDVTEVETYEVKFKSAGPAPVVLEAILLVLKVPAAAHVWQLRLDEAASTQARTQDADVDVCSGCPFRLEVEALDRFGNRCPGGKAGALPPPVLAADSERKLEYDADAWQRSWSAQGSGEVLSVDVLLRGRPGLVRMHVCDAAGTGGGSALTPDTLELKLAAGPMAGLAFEGPPSLACGMRAVLPSLRVSLVPSALGGDGSGVAATVTVPGGNKVKMKDGEALFKNVRIEADAPGAYTLHVKSASRKVAGDASLELQLSATNAVKSVALREDSLPGDGCRAGSSITLSAEVTTEDGAALDAAAAAEGLALRLAPPGSGRADEIILSPCEDEGAGESNMFSFATDPLLMAGDWTVVVEYAEQRPELSRALTKREAVMAGPAVALALDDGAAAERLAATNGADVRERLLLPAAALQLRDEQGNAAPAAGRRVRLSLHWPQDREGGDGSELPKLEVEAASRRTDERGRAYFGDVSIGEGSGRVAPDENTGANRQGGAMELLLVAEVAGLGDADAKQWVRAWTCPVLFSDNAAGFAAAKELTERHAALSAQRDMLQERLSTTGRAAQAAAKELKARTKAVSDCRRPLGRNAPETAEAAEAAVSRLQNGAQEAEQPQVEARFGEPGGRLTEALRRCLALEDSEVVGCVAQLATVQDAALARLLSASYRTIMQLLVVKTQAAQKRVTQHLAKHKCDVPDMLSMNMCAPFTGKDGDSPGFEAASDRARALTAAACHGSDPPLADMELGPTDWPQGCLGYVFNLIRPTQQGHRRQLMHSAFNQVLVFETLEEASKYREFMTQVLHSSMPQVVTIQDMRCITAIGVIKGSSWRVPTLEENHFRFGTAPQPGAAGGSGRGEDAAEEEAALELLLEALRVRDEATERQQAVRAEAEDTEAQCRGELEELQAQIHELDAQLCSQHPPPGGNRRKAKKRPSVGGAGEAFKGLKSIIVSTIFNAADEKGRNPLWPGILYEGGDPDRPLAPLPERLSAEAALAEAILDLADVACKSADELRQLIAAHGCQARALGPNWSRILPHD</sequence>
<keyword evidence="5" id="KW-1185">Reference proteome</keyword>
<dbReference type="GO" id="GO:0006302">
    <property type="term" value="P:double-strand break repair"/>
    <property type="evidence" value="ECO:0007669"/>
    <property type="project" value="InterPro"/>
</dbReference>
<keyword evidence="1" id="KW-0175">Coiled coil</keyword>
<dbReference type="SUPFAM" id="SSF55874">
    <property type="entry name" value="ATPase domain of HSP90 chaperone/DNA topoisomerase II/histidine kinase"/>
    <property type="match status" value="1"/>
</dbReference>